<dbReference type="Gene3D" id="2.60.120.10">
    <property type="entry name" value="Jelly Rolls"/>
    <property type="match status" value="1"/>
</dbReference>
<evidence type="ECO:0000313" key="6">
    <source>
        <dbReference type="Proteomes" id="UP000290253"/>
    </source>
</evidence>
<dbReference type="SUPFAM" id="SSF51206">
    <property type="entry name" value="cAMP-binding domain-like"/>
    <property type="match status" value="1"/>
</dbReference>
<reference evidence="5 6" key="1">
    <citation type="journal article" date="2016" name="Int. J. Syst. Evol. Microbiol.">
        <title>Acidipila dinghuensis sp. nov., an acidobacterium isolated from forest soil.</title>
        <authorList>
            <person name="Jiang Y.W."/>
            <person name="Wang J."/>
            <person name="Chen M.H."/>
            <person name="Lv Y.Y."/>
            <person name="Qiu L.H."/>
        </authorList>
    </citation>
    <scope>NUCLEOTIDE SEQUENCE [LARGE SCALE GENOMIC DNA]</scope>
    <source>
        <strain evidence="5 6">DHOF10</strain>
    </source>
</reference>
<dbReference type="PROSITE" id="PS50109">
    <property type="entry name" value="HIS_KIN"/>
    <property type="match status" value="1"/>
</dbReference>
<organism evidence="5 6">
    <name type="scientific">Silvibacterium dinghuense</name>
    <dbReference type="NCBI Taxonomy" id="1560006"/>
    <lineage>
        <taxon>Bacteria</taxon>
        <taxon>Pseudomonadati</taxon>
        <taxon>Acidobacteriota</taxon>
        <taxon>Terriglobia</taxon>
        <taxon>Terriglobales</taxon>
        <taxon>Acidobacteriaceae</taxon>
        <taxon>Silvibacterium</taxon>
    </lineage>
</organism>
<dbReference type="SMART" id="SM00100">
    <property type="entry name" value="cNMP"/>
    <property type="match status" value="1"/>
</dbReference>
<evidence type="ECO:0000259" key="4">
    <source>
        <dbReference type="PROSITE" id="PS50109"/>
    </source>
</evidence>
<dbReference type="EMBL" id="SDMK01000001">
    <property type="protein sequence ID" value="RXS96851.1"/>
    <property type="molecule type" value="Genomic_DNA"/>
</dbReference>
<accession>A0A4Q1SH19</accession>
<dbReference type="InterPro" id="IPR003594">
    <property type="entry name" value="HATPase_dom"/>
</dbReference>
<dbReference type="InterPro" id="IPR014710">
    <property type="entry name" value="RmlC-like_jellyroll"/>
</dbReference>
<dbReference type="SUPFAM" id="SSF55874">
    <property type="entry name" value="ATPase domain of HSP90 chaperone/DNA topoisomerase II/histidine kinase"/>
    <property type="match status" value="1"/>
</dbReference>
<dbReference type="CDD" id="cd00038">
    <property type="entry name" value="CAP_ED"/>
    <property type="match status" value="1"/>
</dbReference>
<dbReference type="Gene3D" id="1.10.287.130">
    <property type="match status" value="1"/>
</dbReference>
<proteinExistence type="predicted"/>
<feature type="domain" description="Cyclic nucleotide-binding" evidence="3">
    <location>
        <begin position="18"/>
        <end position="147"/>
    </location>
</feature>
<name>A0A4Q1SH19_9BACT</name>
<dbReference type="PRINTS" id="PR00344">
    <property type="entry name" value="BCTRLSENSOR"/>
</dbReference>
<dbReference type="SMART" id="SM00387">
    <property type="entry name" value="HATPase_c"/>
    <property type="match status" value="1"/>
</dbReference>
<gene>
    <name evidence="5" type="ORF">ESZ00_02595</name>
</gene>
<keyword evidence="6" id="KW-1185">Reference proteome</keyword>
<dbReference type="OrthoDB" id="9784397at2"/>
<comment type="caution">
    <text evidence="5">The sequence shown here is derived from an EMBL/GenBank/DDBJ whole genome shotgun (WGS) entry which is preliminary data.</text>
</comment>
<evidence type="ECO:0000256" key="1">
    <source>
        <dbReference type="ARBA" id="ARBA00000085"/>
    </source>
</evidence>
<dbReference type="InterPro" id="IPR004358">
    <property type="entry name" value="Sig_transdc_His_kin-like_C"/>
</dbReference>
<dbReference type="PROSITE" id="PS50042">
    <property type="entry name" value="CNMP_BINDING_3"/>
    <property type="match status" value="1"/>
</dbReference>
<dbReference type="AlphaFoldDB" id="A0A4Q1SH19"/>
<sequence length="494" mass="54065">MEAAHTKLSSRMIPAVDLLAELREVPIFSQLKVEDASCLGDVDLIETPKGVVLVESGEAELSFWVLLSGALKMTKPESDGTSTLMATFSAGDAFGEVPILTGATTTAVKIKAIADGRVVRIGEAGFWRLIGTCPVVRAGVLEHVGRRIGAYQVMTRHREKLVTLGTLAAGLMHELNNPGTAARRAASQLRENLTRLQEISLRFSQRELTLEQKRCMAQLQTEALRDRKPEPMSSLEQADAEQELAEWLEESGVENAWKLAPTLVQVGWECNDITCAQYAFPREILSDALNWLESLISSMQLVGTIEESVARVTDLVVAVKKYAYADKNRAGEIDVHDSIQSTLTILAHKFRHKQLTVEKSFASGKPMLHTTGTGLNQVWTNILDNAIDASPEGGKVSIRTWQDEHFLYVGIADQGQGIPEELRDHIFEPFFTTKPVGVGTGLGLDIAHRIVLGQFHGNIHFESQRGKTEFVVQLPLEAPTECVPASPGLEAGIS</sequence>
<dbReference type="InterPro" id="IPR036890">
    <property type="entry name" value="HATPase_C_sf"/>
</dbReference>
<dbReference type="Proteomes" id="UP000290253">
    <property type="component" value="Unassembled WGS sequence"/>
</dbReference>
<dbReference type="Pfam" id="PF00027">
    <property type="entry name" value="cNMP_binding"/>
    <property type="match status" value="1"/>
</dbReference>
<dbReference type="GO" id="GO:0004673">
    <property type="term" value="F:protein histidine kinase activity"/>
    <property type="evidence" value="ECO:0007669"/>
    <property type="project" value="UniProtKB-EC"/>
</dbReference>
<protein>
    <recommendedName>
        <fullName evidence="2">histidine kinase</fullName>
        <ecNumber evidence="2">2.7.13.3</ecNumber>
    </recommendedName>
</protein>
<evidence type="ECO:0000313" key="5">
    <source>
        <dbReference type="EMBL" id="RXS96851.1"/>
    </source>
</evidence>
<feature type="domain" description="Histidine kinase" evidence="4">
    <location>
        <begin position="300"/>
        <end position="478"/>
    </location>
</feature>
<dbReference type="InterPro" id="IPR000595">
    <property type="entry name" value="cNMP-bd_dom"/>
</dbReference>
<dbReference type="InterPro" id="IPR005467">
    <property type="entry name" value="His_kinase_dom"/>
</dbReference>
<dbReference type="Gene3D" id="3.30.565.10">
    <property type="entry name" value="Histidine kinase-like ATPase, C-terminal domain"/>
    <property type="match status" value="1"/>
</dbReference>
<comment type="catalytic activity">
    <reaction evidence="1">
        <text>ATP + protein L-histidine = ADP + protein N-phospho-L-histidine.</text>
        <dbReference type="EC" id="2.7.13.3"/>
    </reaction>
</comment>
<dbReference type="PANTHER" id="PTHR43065">
    <property type="entry name" value="SENSOR HISTIDINE KINASE"/>
    <property type="match status" value="1"/>
</dbReference>
<dbReference type="PANTHER" id="PTHR43065:SF48">
    <property type="entry name" value="HISTIDINE KINASE"/>
    <property type="match status" value="1"/>
</dbReference>
<dbReference type="InterPro" id="IPR018490">
    <property type="entry name" value="cNMP-bd_dom_sf"/>
</dbReference>
<evidence type="ECO:0000256" key="2">
    <source>
        <dbReference type="ARBA" id="ARBA00012438"/>
    </source>
</evidence>
<dbReference type="EC" id="2.7.13.3" evidence="2"/>
<evidence type="ECO:0000259" key="3">
    <source>
        <dbReference type="PROSITE" id="PS50042"/>
    </source>
</evidence>
<dbReference type="Pfam" id="PF02518">
    <property type="entry name" value="HATPase_c"/>
    <property type="match status" value="1"/>
</dbReference>